<sequence length="1040" mass="118690">MVTSQKQRTLQKFQRNFFAHSDAAGRVVRNETNNTPQPTRQEQQRKHTSFEAESSGHLAASSVYYTILHSPAKRQFEESDLRDAHNDKFDFSSLNSFNEDLCDTSTESHAQKRPAGENPLSVWTSDADLFLLEFLRLEGRGDFAQATCFCGEANPATASQNRALEWYFISGHYIEGLGHPVGIQCINPKSASNNDFVILDCNGVHEVGLDFCGCESAQPHITQLLRVRLFPSTTTDPNSAATFRVLEYFQMLSFESKASVWEFYNTVARLTDNTGIRVLKNRYKSFLRMVHEWRFIMQMKHCGQGHHPGGIKKIEAGTCAVLCPACPHPSKNLPVGWENAPLEFQFLYALFLAIDANFRLICRDVSSDAVDPGLNHGYAFLLKRLNTRIYWLHATGRAMPRRRVRVLATLQSTWRIQGLHMDLQQRVQEPLIVDLPIPAGSHFSGSPSCTGPQLPNCLMSYPSPLNSIVGDLQKGERYINMDYLFFSSMRSSHGVHVLNISYNIACQWNTNLWLRMSAFLHKYHINHNEKVITFLVPKFLLPAHIARCQTRFSFNFIKGVGRTDGEAPERGWADINPLATSTREMGPGSRQDTIDDHFNDWNWKKVCAMGAILLQKYKAAVPEAEECARDLDEFEAALDADQLAGWRTDIEMWELDRSLPNPFEVKAGATVTQAAVHLALSKTEAEEIECGEHMSLDDDVPPLVLISSGIELEGQQRRVELEGKSIGQHATDTQKVKILQHINTLHRRIDTWSCVQLLYMPRVSCLRSSHDITSEDKVHKINLFLPSSLPLSFPCDVHLLRYEQDLREAQANDALSDLRTVINMTYHLYKYKDAFVRGQHANTRAQGIIHSAESRIDAILVNYTAARNVLVMLASKLGKNDDWWQILKPLDRMKDAVPLKHDEGKTLGQQNISWIWKMAGVSNNQEEGLQDSLRMEWCKARARAHRWEEEVLLLHEEMWRVLAFFEWQAGWWDKQGARCQFVSQEFTEGALAYAHCQATLHRRMFTHFRSLWEAVPLWTPAEENQLRSRSNPGEWKDARH</sequence>
<evidence type="ECO:0000256" key="1">
    <source>
        <dbReference type="SAM" id="MobiDB-lite"/>
    </source>
</evidence>
<dbReference type="InParanoid" id="A0A0D0A7L9"/>
<dbReference type="InterPro" id="IPR040521">
    <property type="entry name" value="KDZ"/>
</dbReference>
<accession>A0A0D0A7L9</accession>
<keyword evidence="4" id="KW-1185">Reference proteome</keyword>
<dbReference type="PANTHER" id="PTHR33096:SF1">
    <property type="entry name" value="CXC1-LIKE CYSTEINE CLUSTER ASSOCIATED WITH KDZ TRANSPOSASES DOMAIN-CONTAINING PROTEIN"/>
    <property type="match status" value="1"/>
</dbReference>
<evidence type="ECO:0000259" key="2">
    <source>
        <dbReference type="Pfam" id="PF18803"/>
    </source>
</evidence>
<dbReference type="AlphaFoldDB" id="A0A0D0A7L9"/>
<protein>
    <recommendedName>
        <fullName evidence="2">CxC2-like cysteine cluster KDZ transposase-associated domain-containing protein</fullName>
    </recommendedName>
</protein>
<evidence type="ECO:0000313" key="3">
    <source>
        <dbReference type="EMBL" id="KIK34144.1"/>
    </source>
</evidence>
<gene>
    <name evidence="3" type="ORF">CY34DRAFT_17925</name>
</gene>
<dbReference type="PANTHER" id="PTHR33096">
    <property type="entry name" value="CXC2 DOMAIN-CONTAINING PROTEIN"/>
    <property type="match status" value="1"/>
</dbReference>
<organism evidence="3 4">
    <name type="scientific">Suillus luteus UH-Slu-Lm8-n1</name>
    <dbReference type="NCBI Taxonomy" id="930992"/>
    <lineage>
        <taxon>Eukaryota</taxon>
        <taxon>Fungi</taxon>
        <taxon>Dikarya</taxon>
        <taxon>Basidiomycota</taxon>
        <taxon>Agaricomycotina</taxon>
        <taxon>Agaricomycetes</taxon>
        <taxon>Agaricomycetidae</taxon>
        <taxon>Boletales</taxon>
        <taxon>Suillineae</taxon>
        <taxon>Suillaceae</taxon>
        <taxon>Suillus</taxon>
    </lineage>
</organism>
<feature type="compositionally biased region" description="Polar residues" evidence="1">
    <location>
        <begin position="30"/>
        <end position="41"/>
    </location>
</feature>
<dbReference type="EMBL" id="KN835802">
    <property type="protein sequence ID" value="KIK34144.1"/>
    <property type="molecule type" value="Genomic_DNA"/>
</dbReference>
<dbReference type="Pfam" id="PF18758">
    <property type="entry name" value="KDZ"/>
    <property type="match status" value="1"/>
</dbReference>
<reference evidence="3 4" key="1">
    <citation type="submission" date="2014-04" db="EMBL/GenBank/DDBJ databases">
        <authorList>
            <consortium name="DOE Joint Genome Institute"/>
            <person name="Kuo A."/>
            <person name="Ruytinx J."/>
            <person name="Rineau F."/>
            <person name="Colpaert J."/>
            <person name="Kohler A."/>
            <person name="Nagy L.G."/>
            <person name="Floudas D."/>
            <person name="Copeland A."/>
            <person name="Barry K.W."/>
            <person name="Cichocki N."/>
            <person name="Veneault-Fourrey C."/>
            <person name="LaButti K."/>
            <person name="Lindquist E.A."/>
            <person name="Lipzen A."/>
            <person name="Lundell T."/>
            <person name="Morin E."/>
            <person name="Murat C."/>
            <person name="Sun H."/>
            <person name="Tunlid A."/>
            <person name="Henrissat B."/>
            <person name="Grigoriev I.V."/>
            <person name="Hibbett D.S."/>
            <person name="Martin F."/>
            <person name="Nordberg H.P."/>
            <person name="Cantor M.N."/>
            <person name="Hua S.X."/>
        </authorList>
    </citation>
    <scope>NUCLEOTIDE SEQUENCE [LARGE SCALE GENOMIC DNA]</scope>
    <source>
        <strain evidence="3 4">UH-Slu-Lm8-n1</strain>
    </source>
</reference>
<evidence type="ECO:0000313" key="4">
    <source>
        <dbReference type="Proteomes" id="UP000054485"/>
    </source>
</evidence>
<dbReference type="InterPro" id="IPR041457">
    <property type="entry name" value="CxC2_KDZ-assoc"/>
</dbReference>
<name>A0A0D0A7L9_9AGAM</name>
<dbReference type="Proteomes" id="UP000054485">
    <property type="component" value="Unassembled WGS sequence"/>
</dbReference>
<dbReference type="OrthoDB" id="3261436at2759"/>
<dbReference type="HOGENOM" id="CLU_003703_13_0_1"/>
<proteinExistence type="predicted"/>
<reference evidence="4" key="2">
    <citation type="submission" date="2015-01" db="EMBL/GenBank/DDBJ databases">
        <title>Evolutionary Origins and Diversification of the Mycorrhizal Mutualists.</title>
        <authorList>
            <consortium name="DOE Joint Genome Institute"/>
            <consortium name="Mycorrhizal Genomics Consortium"/>
            <person name="Kohler A."/>
            <person name="Kuo A."/>
            <person name="Nagy L.G."/>
            <person name="Floudas D."/>
            <person name="Copeland A."/>
            <person name="Barry K.W."/>
            <person name="Cichocki N."/>
            <person name="Veneault-Fourrey C."/>
            <person name="LaButti K."/>
            <person name="Lindquist E.A."/>
            <person name="Lipzen A."/>
            <person name="Lundell T."/>
            <person name="Morin E."/>
            <person name="Murat C."/>
            <person name="Riley R."/>
            <person name="Ohm R."/>
            <person name="Sun H."/>
            <person name="Tunlid A."/>
            <person name="Henrissat B."/>
            <person name="Grigoriev I.V."/>
            <person name="Hibbett D.S."/>
            <person name="Martin F."/>
        </authorList>
    </citation>
    <scope>NUCLEOTIDE SEQUENCE [LARGE SCALE GENOMIC DNA]</scope>
    <source>
        <strain evidence="4">UH-Slu-Lm8-n1</strain>
    </source>
</reference>
<feature type="domain" description="CxC2-like cysteine cluster KDZ transposase-associated" evidence="2">
    <location>
        <begin position="177"/>
        <end position="275"/>
    </location>
</feature>
<dbReference type="STRING" id="930992.A0A0D0A7L9"/>
<feature type="region of interest" description="Disordered" evidence="1">
    <location>
        <begin position="21"/>
        <end position="55"/>
    </location>
</feature>
<dbReference type="Pfam" id="PF18803">
    <property type="entry name" value="CxC2"/>
    <property type="match status" value="1"/>
</dbReference>